<dbReference type="InterPro" id="IPR051836">
    <property type="entry name" value="Kremen_rcpt"/>
</dbReference>
<accession>A0A8B6FEV9</accession>
<keyword evidence="3 7" id="KW-0732">Signal</keyword>
<evidence type="ECO:0000313" key="10">
    <source>
        <dbReference type="Proteomes" id="UP000596742"/>
    </source>
</evidence>
<keyword evidence="4" id="KW-1133">Transmembrane helix</keyword>
<evidence type="ECO:0000256" key="1">
    <source>
        <dbReference type="ARBA" id="ARBA00004167"/>
    </source>
</evidence>
<dbReference type="GO" id="GO:0005886">
    <property type="term" value="C:plasma membrane"/>
    <property type="evidence" value="ECO:0007669"/>
    <property type="project" value="TreeGrafter"/>
</dbReference>
<feature type="chain" id="PRO_5032304338" description="WSC domain-containing protein" evidence="7">
    <location>
        <begin position="19"/>
        <end position="206"/>
    </location>
</feature>
<proteinExistence type="predicted"/>
<evidence type="ECO:0000256" key="3">
    <source>
        <dbReference type="ARBA" id="ARBA00022729"/>
    </source>
</evidence>
<name>A0A8B6FEV9_MYTGA</name>
<keyword evidence="2" id="KW-0812">Transmembrane</keyword>
<evidence type="ECO:0000313" key="9">
    <source>
        <dbReference type="EMBL" id="VDI48677.1"/>
    </source>
</evidence>
<evidence type="ECO:0000256" key="7">
    <source>
        <dbReference type="SAM" id="SignalP"/>
    </source>
</evidence>
<dbReference type="PROSITE" id="PS51212">
    <property type="entry name" value="WSC"/>
    <property type="match status" value="1"/>
</dbReference>
<dbReference type="OrthoDB" id="5985073at2759"/>
<keyword evidence="6" id="KW-0325">Glycoprotein</keyword>
<reference evidence="9" key="1">
    <citation type="submission" date="2018-11" db="EMBL/GenBank/DDBJ databases">
        <authorList>
            <person name="Alioto T."/>
            <person name="Alioto T."/>
        </authorList>
    </citation>
    <scope>NUCLEOTIDE SEQUENCE</scope>
</reference>
<keyword evidence="10" id="KW-1185">Reference proteome</keyword>
<evidence type="ECO:0000256" key="6">
    <source>
        <dbReference type="ARBA" id="ARBA00023180"/>
    </source>
</evidence>
<comment type="caution">
    <text evidence="9">The sequence shown here is derived from an EMBL/GenBank/DDBJ whole genome shotgun (WGS) entry which is preliminary data.</text>
</comment>
<evidence type="ECO:0000256" key="4">
    <source>
        <dbReference type="ARBA" id="ARBA00022989"/>
    </source>
</evidence>
<evidence type="ECO:0000256" key="2">
    <source>
        <dbReference type="ARBA" id="ARBA00022692"/>
    </source>
</evidence>
<dbReference type="Gene3D" id="1.20.1270.70">
    <property type="entry name" value="Designed single chain three-helix bundle"/>
    <property type="match status" value="1"/>
</dbReference>
<organism evidence="9 10">
    <name type="scientific">Mytilus galloprovincialis</name>
    <name type="common">Mediterranean mussel</name>
    <dbReference type="NCBI Taxonomy" id="29158"/>
    <lineage>
        <taxon>Eukaryota</taxon>
        <taxon>Metazoa</taxon>
        <taxon>Spiralia</taxon>
        <taxon>Lophotrochozoa</taxon>
        <taxon>Mollusca</taxon>
        <taxon>Bivalvia</taxon>
        <taxon>Autobranchia</taxon>
        <taxon>Pteriomorphia</taxon>
        <taxon>Mytilida</taxon>
        <taxon>Mytiloidea</taxon>
        <taxon>Mytilidae</taxon>
        <taxon>Mytilinae</taxon>
        <taxon>Mytilus</taxon>
    </lineage>
</organism>
<dbReference type="SMART" id="SM00321">
    <property type="entry name" value="WSC"/>
    <property type="match status" value="1"/>
</dbReference>
<dbReference type="AlphaFoldDB" id="A0A8B6FEV9"/>
<sequence length="206" mass="22925">MQFFHLLVLLEVGHVAVADQNHVTLTLNGGKDVPIRGFLLSENTACDNAKMDDTRIMNKLNSIENRIEQLDKLGGKMDGLKNNLDSSAKRFTALETSINEVKKAVTDLQFSSVPGTGYIGCYTDCGSRMLNAKYIKNIRDLTLAKCKSICKGYKYLGLQYAQECWCGNKMDTVRNHRAPDTECKMPCSGDKNRMCGGGCRNSVYYV</sequence>
<comment type="subcellular location">
    <subcellularLocation>
        <location evidence="1">Membrane</location>
        <topology evidence="1">Single-pass membrane protein</topology>
    </subcellularLocation>
</comment>
<dbReference type="InterPro" id="IPR002889">
    <property type="entry name" value="WSC_carb-bd"/>
</dbReference>
<dbReference type="PANTHER" id="PTHR24269:SF16">
    <property type="entry name" value="PROTEIN SLG1"/>
    <property type="match status" value="1"/>
</dbReference>
<dbReference type="EMBL" id="UYJE01006754">
    <property type="protein sequence ID" value="VDI48677.1"/>
    <property type="molecule type" value="Genomic_DNA"/>
</dbReference>
<feature type="domain" description="WSC" evidence="8">
    <location>
        <begin position="115"/>
        <end position="206"/>
    </location>
</feature>
<keyword evidence="5" id="KW-0472">Membrane</keyword>
<feature type="signal peptide" evidence="7">
    <location>
        <begin position="1"/>
        <end position="18"/>
    </location>
</feature>
<evidence type="ECO:0000259" key="8">
    <source>
        <dbReference type="PROSITE" id="PS51212"/>
    </source>
</evidence>
<dbReference type="Pfam" id="PF01822">
    <property type="entry name" value="WSC"/>
    <property type="match status" value="1"/>
</dbReference>
<dbReference type="PANTHER" id="PTHR24269">
    <property type="entry name" value="KREMEN PROTEIN"/>
    <property type="match status" value="1"/>
</dbReference>
<gene>
    <name evidence="9" type="ORF">MGAL_10B039675</name>
</gene>
<evidence type="ECO:0000256" key="5">
    <source>
        <dbReference type="ARBA" id="ARBA00023136"/>
    </source>
</evidence>
<protein>
    <recommendedName>
        <fullName evidence="8">WSC domain-containing protein</fullName>
    </recommendedName>
</protein>
<dbReference type="Proteomes" id="UP000596742">
    <property type="component" value="Unassembled WGS sequence"/>
</dbReference>